<name>A0ABX1X1K8_9BACT</name>
<dbReference type="SUPFAM" id="SSF101478">
    <property type="entry name" value="ADP-ribosylglycohydrolase"/>
    <property type="match status" value="1"/>
</dbReference>
<reference evidence="1 2" key="1">
    <citation type="submission" date="2018-12" db="EMBL/GenBank/DDBJ databases">
        <title>Marinifilum JC070 sp. nov., a marine bacterium isolated from Yongle Blue Hole in the South China Sea.</title>
        <authorList>
            <person name="Fu T."/>
        </authorList>
    </citation>
    <scope>NUCLEOTIDE SEQUENCE [LARGE SCALE GENOMIC DNA]</scope>
    <source>
        <strain evidence="1 2">JC070</strain>
    </source>
</reference>
<dbReference type="Pfam" id="PF03747">
    <property type="entry name" value="ADP_ribosyl_GH"/>
    <property type="match status" value="1"/>
</dbReference>
<evidence type="ECO:0000313" key="1">
    <source>
        <dbReference type="EMBL" id="NOU62260.1"/>
    </source>
</evidence>
<dbReference type="Proteomes" id="UP000732105">
    <property type="component" value="Unassembled WGS sequence"/>
</dbReference>
<protein>
    <submittedName>
        <fullName evidence="1">ADP-ribosylglycohydrolase family protein</fullName>
    </submittedName>
</protein>
<organism evidence="1 2">
    <name type="scientific">Marinifilum caeruleilacunae</name>
    <dbReference type="NCBI Taxonomy" id="2499076"/>
    <lineage>
        <taxon>Bacteria</taxon>
        <taxon>Pseudomonadati</taxon>
        <taxon>Bacteroidota</taxon>
        <taxon>Bacteroidia</taxon>
        <taxon>Marinilabiliales</taxon>
        <taxon>Marinifilaceae</taxon>
    </lineage>
</organism>
<dbReference type="EMBL" id="RZNH01000060">
    <property type="protein sequence ID" value="NOU62260.1"/>
    <property type="molecule type" value="Genomic_DNA"/>
</dbReference>
<comment type="caution">
    <text evidence="1">The sequence shown here is derived from an EMBL/GenBank/DDBJ whole genome shotgun (WGS) entry which is preliminary data.</text>
</comment>
<sequence>MIKNTIVILGLLISVSNSFSMNGIEKKQDEATISKEALKDKIKGAWAAQTIGVTFGLPAEFKYNSTMIQDYQKLEWNENSLINEYKERPGTYDDIYMDLSFMKVIEEEGIDAPAQSFAISFANADYKLWFANQSARYNIQNGLTPPQSGHWLNNPCADDIDFQIEADFAGLMNPGMVNSAVDICDKVGHIMNYGDGYYGGVFVAALYSLALIADNPDEIGDIVKKAISVIPTESRFFQCINDVIKWYEENPYDWKATWYKTNQKWSEDVGSPLGVFQPFNIDAKINSAWVVIGLLYGEGNFTRTFEIATRCGDDADCNPATAGGVLASIVGYKSIPEFWTQGLDKVEDLNFMGTEYSLLDAYDLSYKHAIQQIEKNGGSIYNNHISIKTQSPKTVPLEVAFEGHYPKAKIVPTKTDNEISFDFEGIGFALAGPANVKDHGKKNHIFETEMYIDGKLVEKIKLPTEQNRRRFTPFWKYQLPKGKHKVVIKILNPIDYGNIELSYAIIYDDKPFKVKL</sequence>
<dbReference type="InterPro" id="IPR036705">
    <property type="entry name" value="Ribosyl_crysJ1_sf"/>
</dbReference>
<dbReference type="Gene3D" id="1.10.4080.10">
    <property type="entry name" value="ADP-ribosylation/Crystallin J1"/>
    <property type="match status" value="1"/>
</dbReference>
<evidence type="ECO:0000313" key="2">
    <source>
        <dbReference type="Proteomes" id="UP000732105"/>
    </source>
</evidence>
<accession>A0ABX1X1K8</accession>
<gene>
    <name evidence="1" type="ORF">ELS83_20895</name>
</gene>
<keyword evidence="2" id="KW-1185">Reference proteome</keyword>
<proteinExistence type="predicted"/>
<dbReference type="InterPro" id="IPR005502">
    <property type="entry name" value="Ribosyl_crysJ1"/>
</dbReference>